<keyword evidence="3" id="KW-0597">Phosphoprotein</keyword>
<keyword evidence="5" id="KW-0547">Nucleotide-binding</keyword>
<keyword evidence="7" id="KW-0067">ATP-binding</keyword>
<dbReference type="Proteomes" id="UP000316882">
    <property type="component" value="Unassembled WGS sequence"/>
</dbReference>
<dbReference type="Pfam" id="PF02518">
    <property type="entry name" value="HATPase_c"/>
    <property type="match status" value="1"/>
</dbReference>
<dbReference type="Gene3D" id="3.30.565.10">
    <property type="entry name" value="Histidine kinase-like ATPase, C-terminal domain"/>
    <property type="match status" value="1"/>
</dbReference>
<comment type="catalytic activity">
    <reaction evidence="1">
        <text>ATP + protein L-histidine = ADP + protein N-phospho-L-histidine.</text>
        <dbReference type="EC" id="2.7.13.3"/>
    </reaction>
</comment>
<proteinExistence type="predicted"/>
<dbReference type="InterPro" id="IPR003594">
    <property type="entry name" value="HATPase_dom"/>
</dbReference>
<feature type="domain" description="Histidine kinase" evidence="9">
    <location>
        <begin position="321"/>
        <end position="428"/>
    </location>
</feature>
<evidence type="ECO:0000256" key="7">
    <source>
        <dbReference type="ARBA" id="ARBA00022840"/>
    </source>
</evidence>
<sequence length="442" mass="50276">MHSPLKKDGYILALMLITVPLAGELKFYPVNETFRISFGAPTFFFFLLLFQRLPAVLPGFLTGLSVVGFRLLLDSYTHSPFHLAASMQEHYSSFFFYFSYSLLFYVIRMERFRERTLIIGGIGMVIEVVADLVELLSQYVLFHIVVTWSSLQEMFVIALSHSFVVLSFLNMIRLYETQAREKQTRAQHEHMLMLISNLYEESIHLKKTLQNAENITVKSFELYQRLQAQKDGLEQASVDSFARQALIIAGEVHEIKKDNQRIFAGLQKLITHENRTDFMDIHQLADIIVRSQRKYASLLGKNIEFTCLISGEHPPYHVFTLMSLINNIVANAVEAIQKTGSILIQVNRDKEFVEIKIADDGPGVPPRRKKLLFKPGFTTKYDDKGAPSTGIGLSYVKEMVDELQGELVVGDGAAGKGTEFVIRLPINLVREKEGDDALLLNR</sequence>
<dbReference type="EC" id="2.7.13.3" evidence="2"/>
<dbReference type="SMART" id="SM00387">
    <property type="entry name" value="HATPase_c"/>
    <property type="match status" value="1"/>
</dbReference>
<dbReference type="RefSeq" id="WP_122966410.1">
    <property type="nucleotide sequence ID" value="NZ_BJMH01000031.1"/>
</dbReference>
<dbReference type="GO" id="GO:0005524">
    <property type="term" value="F:ATP binding"/>
    <property type="evidence" value="ECO:0007669"/>
    <property type="project" value="UniProtKB-KW"/>
</dbReference>
<dbReference type="InterPro" id="IPR050980">
    <property type="entry name" value="2C_sensor_his_kinase"/>
</dbReference>
<name>A0A4Y3PUY5_BREPA</name>
<dbReference type="AlphaFoldDB" id="A0A4Y3PUY5"/>
<evidence type="ECO:0000256" key="5">
    <source>
        <dbReference type="ARBA" id="ARBA00022741"/>
    </source>
</evidence>
<dbReference type="SUPFAM" id="SSF55874">
    <property type="entry name" value="ATPase domain of HSP90 chaperone/DNA topoisomerase II/histidine kinase"/>
    <property type="match status" value="1"/>
</dbReference>
<evidence type="ECO:0000256" key="6">
    <source>
        <dbReference type="ARBA" id="ARBA00022777"/>
    </source>
</evidence>
<dbReference type="GeneID" id="87613068"/>
<dbReference type="PANTHER" id="PTHR44936:SF9">
    <property type="entry name" value="SENSOR PROTEIN CREC"/>
    <property type="match status" value="1"/>
</dbReference>
<dbReference type="EMBL" id="BJMH01000031">
    <property type="protein sequence ID" value="GEB34979.1"/>
    <property type="molecule type" value="Genomic_DNA"/>
</dbReference>
<dbReference type="STRING" id="54914.AV540_11765"/>
<organism evidence="10 11">
    <name type="scientific">Brevibacillus parabrevis</name>
    <dbReference type="NCBI Taxonomy" id="54914"/>
    <lineage>
        <taxon>Bacteria</taxon>
        <taxon>Bacillati</taxon>
        <taxon>Bacillota</taxon>
        <taxon>Bacilli</taxon>
        <taxon>Bacillales</taxon>
        <taxon>Paenibacillaceae</taxon>
        <taxon>Brevibacillus</taxon>
    </lineage>
</organism>
<dbReference type="GO" id="GO:0000160">
    <property type="term" value="P:phosphorelay signal transduction system"/>
    <property type="evidence" value="ECO:0007669"/>
    <property type="project" value="UniProtKB-KW"/>
</dbReference>
<evidence type="ECO:0000313" key="11">
    <source>
        <dbReference type="Proteomes" id="UP000316882"/>
    </source>
</evidence>
<keyword evidence="4" id="KW-0808">Transferase</keyword>
<keyword evidence="11" id="KW-1185">Reference proteome</keyword>
<evidence type="ECO:0000256" key="2">
    <source>
        <dbReference type="ARBA" id="ARBA00012438"/>
    </source>
</evidence>
<evidence type="ECO:0000256" key="3">
    <source>
        <dbReference type="ARBA" id="ARBA00022553"/>
    </source>
</evidence>
<comment type="caution">
    <text evidence="10">The sequence shown here is derived from an EMBL/GenBank/DDBJ whole genome shotgun (WGS) entry which is preliminary data.</text>
</comment>
<dbReference type="GO" id="GO:0004673">
    <property type="term" value="F:protein histidine kinase activity"/>
    <property type="evidence" value="ECO:0007669"/>
    <property type="project" value="UniProtKB-EC"/>
</dbReference>
<evidence type="ECO:0000256" key="1">
    <source>
        <dbReference type="ARBA" id="ARBA00000085"/>
    </source>
</evidence>
<reference evidence="10 11" key="1">
    <citation type="submission" date="2019-06" db="EMBL/GenBank/DDBJ databases">
        <title>Whole genome shotgun sequence of Brevibacillus parabrevis NBRC 12334.</title>
        <authorList>
            <person name="Hosoyama A."/>
            <person name="Uohara A."/>
            <person name="Ohji S."/>
            <person name="Ichikawa N."/>
        </authorList>
    </citation>
    <scope>NUCLEOTIDE SEQUENCE [LARGE SCALE GENOMIC DNA]</scope>
    <source>
        <strain evidence="10 11">NBRC 12334</strain>
    </source>
</reference>
<dbReference type="InterPro" id="IPR036890">
    <property type="entry name" value="HATPase_C_sf"/>
</dbReference>
<keyword evidence="6 10" id="KW-0418">Kinase</keyword>
<evidence type="ECO:0000313" key="10">
    <source>
        <dbReference type="EMBL" id="GEB34979.1"/>
    </source>
</evidence>
<protein>
    <recommendedName>
        <fullName evidence="2">histidine kinase</fullName>
        <ecNumber evidence="2">2.7.13.3</ecNumber>
    </recommendedName>
</protein>
<dbReference type="InterPro" id="IPR005467">
    <property type="entry name" value="His_kinase_dom"/>
</dbReference>
<dbReference type="PRINTS" id="PR00344">
    <property type="entry name" value="BCTRLSENSOR"/>
</dbReference>
<dbReference type="InterPro" id="IPR004358">
    <property type="entry name" value="Sig_transdc_His_kin-like_C"/>
</dbReference>
<accession>A0A4Y3PUY5</accession>
<gene>
    <name evidence="10" type="ORF">BPA01_45590</name>
</gene>
<evidence type="ECO:0000256" key="4">
    <source>
        <dbReference type="ARBA" id="ARBA00022679"/>
    </source>
</evidence>
<evidence type="ECO:0000259" key="9">
    <source>
        <dbReference type="PROSITE" id="PS50109"/>
    </source>
</evidence>
<keyword evidence="8" id="KW-0902">Two-component regulatory system</keyword>
<evidence type="ECO:0000256" key="8">
    <source>
        <dbReference type="ARBA" id="ARBA00023012"/>
    </source>
</evidence>
<dbReference type="PROSITE" id="PS50109">
    <property type="entry name" value="HIS_KIN"/>
    <property type="match status" value="1"/>
</dbReference>
<dbReference type="PANTHER" id="PTHR44936">
    <property type="entry name" value="SENSOR PROTEIN CREC"/>
    <property type="match status" value="1"/>
</dbReference>